<dbReference type="Gene3D" id="3.10.20.360">
    <property type="entry name" value="CKK domain"/>
    <property type="match status" value="1"/>
</dbReference>
<gene>
    <name evidence="2" type="ORF">TGFOU_360450</name>
</gene>
<evidence type="ECO:0000313" key="3">
    <source>
        <dbReference type="Proteomes" id="UP000028838"/>
    </source>
</evidence>
<evidence type="ECO:0000259" key="1">
    <source>
        <dbReference type="PROSITE" id="PS51508"/>
    </source>
</evidence>
<dbReference type="EMBL" id="AEYH02001617">
    <property type="protein sequence ID" value="KFG48924.1"/>
    <property type="molecule type" value="Genomic_DNA"/>
</dbReference>
<organism evidence="2 3">
    <name type="scientific">Toxoplasma gondii FOU</name>
    <dbReference type="NCBI Taxonomy" id="943167"/>
    <lineage>
        <taxon>Eukaryota</taxon>
        <taxon>Sar</taxon>
        <taxon>Alveolata</taxon>
        <taxon>Apicomplexa</taxon>
        <taxon>Conoidasida</taxon>
        <taxon>Coccidia</taxon>
        <taxon>Eucoccidiorida</taxon>
        <taxon>Eimeriorina</taxon>
        <taxon>Sarcocystidae</taxon>
        <taxon>Toxoplasma</taxon>
    </lineage>
</organism>
<protein>
    <submittedName>
        <fullName evidence="2">Microtubule-binding calmodulin-regulated spectrin-associated protein</fullName>
    </submittedName>
</protein>
<dbReference type="InterPro" id="IPR038209">
    <property type="entry name" value="CKK_dom_sf"/>
</dbReference>
<comment type="caution">
    <text evidence="2">The sequence shown here is derived from an EMBL/GenBank/DDBJ whole genome shotgun (WGS) entry which is preliminary data.</text>
</comment>
<dbReference type="Pfam" id="PF08683">
    <property type="entry name" value="CAMSAP_CKK"/>
    <property type="match status" value="1"/>
</dbReference>
<dbReference type="VEuPathDB" id="ToxoDB:TGFOU_360450"/>
<name>A0A086KX06_TOXGO</name>
<accession>A0A086KX06</accession>
<dbReference type="InterPro" id="IPR014797">
    <property type="entry name" value="CKK_CAMSAP"/>
</dbReference>
<dbReference type="Proteomes" id="UP000028838">
    <property type="component" value="Unassembled WGS sequence"/>
</dbReference>
<sequence>MSRIIDWPPNIAFLLFFKDGRVANFFRFFSGEVNRSRRERLIACFKDQWAECRVFIILLKGPGQRHELRALYALDAERGFVKVAQVYPAPQVLEEAMIENVFRYDCATKRFRRIEGAKSLSPLTAAVTVQRALPPVAAPRKVLYI</sequence>
<dbReference type="InterPro" id="IPR011033">
    <property type="entry name" value="PRC_barrel-like_sf"/>
</dbReference>
<dbReference type="GO" id="GO:0008017">
    <property type="term" value="F:microtubule binding"/>
    <property type="evidence" value="ECO:0007669"/>
    <property type="project" value="InterPro"/>
</dbReference>
<proteinExistence type="predicted"/>
<dbReference type="AlphaFoldDB" id="A0A086KX06"/>
<reference evidence="2 3" key="1">
    <citation type="submission" date="2014-07" db="EMBL/GenBank/DDBJ databases">
        <authorList>
            <person name="Sibley D."/>
            <person name="Venepally P."/>
            <person name="Karamycheva S."/>
            <person name="Hadjithomas M."/>
            <person name="Khan A."/>
            <person name="Brunk B."/>
            <person name="Roos D."/>
            <person name="Caler E."/>
            <person name="Lorenzi H."/>
        </authorList>
    </citation>
    <scope>NUCLEOTIDE SEQUENCE [LARGE SCALE GENOMIC DNA]</scope>
    <source>
        <strain evidence="2 3">FOU</strain>
    </source>
</reference>
<dbReference type="PROSITE" id="PS51508">
    <property type="entry name" value="CKK"/>
    <property type="match status" value="1"/>
</dbReference>
<evidence type="ECO:0000313" key="2">
    <source>
        <dbReference type="EMBL" id="KFG48924.1"/>
    </source>
</evidence>
<dbReference type="SMART" id="SM01051">
    <property type="entry name" value="CAMSAP_CKK"/>
    <property type="match status" value="1"/>
</dbReference>
<feature type="domain" description="CKK" evidence="1">
    <location>
        <begin position="6"/>
        <end position="145"/>
    </location>
</feature>
<dbReference type="SUPFAM" id="SSF50346">
    <property type="entry name" value="PRC-barrel domain"/>
    <property type="match status" value="1"/>
</dbReference>